<dbReference type="GO" id="GO:0016740">
    <property type="term" value="F:transferase activity"/>
    <property type="evidence" value="ECO:0007669"/>
    <property type="project" value="UniProtKB-KW"/>
</dbReference>
<dbReference type="InterPro" id="IPR005835">
    <property type="entry name" value="NTP_transferase_dom"/>
</dbReference>
<keyword evidence="4" id="KW-1185">Reference proteome</keyword>
<dbReference type="Gene3D" id="2.160.10.10">
    <property type="entry name" value="Hexapeptide repeat proteins"/>
    <property type="match status" value="1"/>
</dbReference>
<protein>
    <submittedName>
        <fullName evidence="3">NTP transferase domain-containing protein</fullName>
    </submittedName>
</protein>
<organism evidence="3 4">
    <name type="scientific">Polycladospora coralii</name>
    <dbReference type="NCBI Taxonomy" id="2771432"/>
    <lineage>
        <taxon>Bacteria</taxon>
        <taxon>Bacillati</taxon>
        <taxon>Bacillota</taxon>
        <taxon>Bacilli</taxon>
        <taxon>Bacillales</taxon>
        <taxon>Thermoactinomycetaceae</taxon>
        <taxon>Polycladospora</taxon>
    </lineage>
</organism>
<sequence>MKGLILSAGRGSRLYPLSHSTPKSLLPVSNKPILQYGIESLVKCGIKEIGIVINPTDQEKYALFFKQLSIDDISISYIYQHSPKGLADAVKQAQEFIQDEPFLLVLGDNIIYEPLQPLVDHIIHDHKNGSILLTEVPNPEDFGIATLNGNVISHIEEKPKSPTSNLAVIGAYAFDSSIFQAIQSIQPSHRGEYEITDAIHWLIQNQFQIAYSITDQYFSDVGTFDRWLKSNQRELEQIPLTPFPQTLISKQVKIIPPVVIGKNCVIENATIGPNVSIGDHVTIRNCKVNDSIILANSTLQDIRSVIAQSIIGENTKIIHTTSDPHITRFIVSQDTQINY</sequence>
<name>A0A926N7U9_9BACL</name>
<dbReference type="AlphaFoldDB" id="A0A926N7U9"/>
<comment type="caution">
    <text evidence="3">The sequence shown here is derived from an EMBL/GenBank/DDBJ whole genome shotgun (WGS) entry which is preliminary data.</text>
</comment>
<evidence type="ECO:0000313" key="4">
    <source>
        <dbReference type="Proteomes" id="UP000661691"/>
    </source>
</evidence>
<dbReference type="Pfam" id="PF00483">
    <property type="entry name" value="NTP_transferase"/>
    <property type="match status" value="1"/>
</dbReference>
<evidence type="ECO:0000259" key="2">
    <source>
        <dbReference type="Pfam" id="PF25087"/>
    </source>
</evidence>
<reference evidence="4" key="1">
    <citation type="submission" date="2022-10" db="EMBL/GenBank/DDBJ databases">
        <title>A novel bacterium of genus Hazenella, isolated from South China Sea.</title>
        <authorList>
            <person name="Huang H."/>
            <person name="Mo K."/>
            <person name="Hu Y."/>
        </authorList>
    </citation>
    <scope>NUCLEOTIDE SEQUENCE [LARGE SCALE GENOMIC DNA]</scope>
    <source>
        <strain evidence="4">IB182357</strain>
    </source>
</reference>
<dbReference type="RefSeq" id="WP_191138958.1">
    <property type="nucleotide sequence ID" value="NZ_JACXAG020000002.1"/>
</dbReference>
<dbReference type="PANTHER" id="PTHR42883:SF2">
    <property type="entry name" value="THYMIDYLYLTRANSFERASE"/>
    <property type="match status" value="1"/>
</dbReference>
<dbReference type="InterPro" id="IPR005908">
    <property type="entry name" value="G1P_thy_trans_l"/>
</dbReference>
<dbReference type="Proteomes" id="UP000661691">
    <property type="component" value="Unassembled WGS sequence"/>
</dbReference>
<keyword evidence="3" id="KW-0808">Transferase</keyword>
<accession>A0A926N7U9</accession>
<dbReference type="InterPro" id="IPR029044">
    <property type="entry name" value="Nucleotide-diphossugar_trans"/>
</dbReference>
<dbReference type="InterPro" id="IPR056729">
    <property type="entry name" value="GMPPB_C"/>
</dbReference>
<dbReference type="Gene3D" id="3.90.550.10">
    <property type="entry name" value="Spore Coat Polysaccharide Biosynthesis Protein SpsA, Chain A"/>
    <property type="match status" value="1"/>
</dbReference>
<evidence type="ECO:0000259" key="1">
    <source>
        <dbReference type="Pfam" id="PF00483"/>
    </source>
</evidence>
<dbReference type="CDD" id="cd04189">
    <property type="entry name" value="G1P_TT_long"/>
    <property type="match status" value="1"/>
</dbReference>
<dbReference type="Pfam" id="PF25087">
    <property type="entry name" value="GMPPB_C"/>
    <property type="match status" value="1"/>
</dbReference>
<feature type="domain" description="Mannose-1-phosphate guanyltransferase C-terminal" evidence="2">
    <location>
        <begin position="254"/>
        <end position="318"/>
    </location>
</feature>
<evidence type="ECO:0000313" key="3">
    <source>
        <dbReference type="EMBL" id="MBD1371153.1"/>
    </source>
</evidence>
<feature type="domain" description="Nucleotidyl transferase" evidence="1">
    <location>
        <begin position="2"/>
        <end position="234"/>
    </location>
</feature>
<dbReference type="PANTHER" id="PTHR42883">
    <property type="entry name" value="GLUCOSE-1-PHOSPHATE THYMIDYLTRANSFERASE"/>
    <property type="match status" value="1"/>
</dbReference>
<gene>
    <name evidence="3" type="ORF">IC620_02110</name>
</gene>
<dbReference type="SUPFAM" id="SSF53448">
    <property type="entry name" value="Nucleotide-diphospho-sugar transferases"/>
    <property type="match status" value="1"/>
</dbReference>
<proteinExistence type="predicted"/>
<dbReference type="EMBL" id="JACXAH010000002">
    <property type="protein sequence ID" value="MBD1371153.1"/>
    <property type="molecule type" value="Genomic_DNA"/>
</dbReference>